<dbReference type="InterPro" id="IPR014729">
    <property type="entry name" value="Rossmann-like_a/b/a_fold"/>
</dbReference>
<keyword evidence="1" id="KW-0472">Membrane</keyword>
<dbReference type="OrthoDB" id="9782395at2"/>
<keyword evidence="4" id="KW-1185">Reference proteome</keyword>
<dbReference type="Gene3D" id="3.40.50.620">
    <property type="entry name" value="HUPs"/>
    <property type="match status" value="1"/>
</dbReference>
<feature type="transmembrane region" description="Helical" evidence="1">
    <location>
        <begin position="142"/>
        <end position="160"/>
    </location>
</feature>
<sequence length="349" mass="38081">MPWLGVWTPLAIVIVIFTVSVVREPRRLRPGLYLLVAVQLAVLAALGDILDLASRWGDDLTAAWILLGLLLLGVVTVSLLGLFLVANAVTMLRREGRGAATLVSLALGLVVVGYVALAIIAVTGTAPRAIAWTFFLGMPMMYLGWVFSGFLLYSLVYLWWNKRWGGPIDAVVVLGAGLRRGEEVTPLLASRLDQARAVADRSRAAGRDPVIVVSGGQGPDERISEADAMARYLRDHGVPADRLLREDRSTTTEENLAFSARVLADQAPRRVAVVTNNYHAFRAATLMRQAGLPGYSVGSPTARYFWPSATVREYLALLRDHRWVNGIVLGLLSLPMLWSIGYGVVDLLR</sequence>
<feature type="domain" description="DUF218" evidence="2">
    <location>
        <begin position="169"/>
        <end position="315"/>
    </location>
</feature>
<dbReference type="GO" id="GO:0000270">
    <property type="term" value="P:peptidoglycan metabolic process"/>
    <property type="evidence" value="ECO:0007669"/>
    <property type="project" value="TreeGrafter"/>
</dbReference>
<keyword evidence="1" id="KW-0812">Transmembrane</keyword>
<dbReference type="RefSeq" id="WP_143912809.1">
    <property type="nucleotide sequence ID" value="NZ_VLNT01000004.1"/>
</dbReference>
<dbReference type="InterPro" id="IPR051599">
    <property type="entry name" value="Cell_Envelope_Assoc"/>
</dbReference>
<dbReference type="GO" id="GO:0043164">
    <property type="term" value="P:Gram-negative-bacterium-type cell wall biogenesis"/>
    <property type="evidence" value="ECO:0007669"/>
    <property type="project" value="TreeGrafter"/>
</dbReference>
<dbReference type="PANTHER" id="PTHR30336:SF4">
    <property type="entry name" value="ENVELOPE BIOGENESIS FACTOR ELYC"/>
    <property type="match status" value="1"/>
</dbReference>
<accession>A0A554SDD8</accession>
<feature type="transmembrane region" description="Helical" evidence="1">
    <location>
        <begin position="98"/>
        <end position="122"/>
    </location>
</feature>
<dbReference type="Pfam" id="PF02698">
    <property type="entry name" value="DUF218"/>
    <property type="match status" value="1"/>
</dbReference>
<name>A0A554SDD8_9ACTN</name>
<evidence type="ECO:0000313" key="3">
    <source>
        <dbReference type="EMBL" id="TSD64368.1"/>
    </source>
</evidence>
<dbReference type="InterPro" id="IPR003848">
    <property type="entry name" value="DUF218"/>
</dbReference>
<evidence type="ECO:0000313" key="4">
    <source>
        <dbReference type="Proteomes" id="UP000316988"/>
    </source>
</evidence>
<feature type="transmembrane region" description="Helical" evidence="1">
    <location>
        <begin position="6"/>
        <end position="22"/>
    </location>
</feature>
<evidence type="ECO:0000259" key="2">
    <source>
        <dbReference type="Pfam" id="PF02698"/>
    </source>
</evidence>
<keyword evidence="1" id="KW-1133">Transmembrane helix</keyword>
<proteinExistence type="predicted"/>
<feature type="transmembrane region" description="Helical" evidence="1">
    <location>
        <begin position="323"/>
        <end position="345"/>
    </location>
</feature>
<dbReference type="GO" id="GO:0005886">
    <property type="term" value="C:plasma membrane"/>
    <property type="evidence" value="ECO:0007669"/>
    <property type="project" value="TreeGrafter"/>
</dbReference>
<feature type="transmembrane region" description="Helical" evidence="1">
    <location>
        <begin position="62"/>
        <end position="86"/>
    </location>
</feature>
<dbReference type="PANTHER" id="PTHR30336">
    <property type="entry name" value="INNER MEMBRANE PROTEIN, PROBABLE PERMEASE"/>
    <property type="match status" value="1"/>
</dbReference>
<comment type="caution">
    <text evidence="3">The sequence shown here is derived from an EMBL/GenBank/DDBJ whole genome shotgun (WGS) entry which is preliminary data.</text>
</comment>
<organism evidence="3 4">
    <name type="scientific">Aeromicrobium piscarium</name>
    <dbReference type="NCBI Taxonomy" id="2590901"/>
    <lineage>
        <taxon>Bacteria</taxon>
        <taxon>Bacillati</taxon>
        <taxon>Actinomycetota</taxon>
        <taxon>Actinomycetes</taxon>
        <taxon>Propionibacteriales</taxon>
        <taxon>Nocardioidaceae</taxon>
        <taxon>Aeromicrobium</taxon>
    </lineage>
</organism>
<gene>
    <name evidence="3" type="ORF">FNM00_07465</name>
</gene>
<reference evidence="3 4" key="1">
    <citation type="submission" date="2019-07" db="EMBL/GenBank/DDBJ databases">
        <authorList>
            <person name="Zhao L.H."/>
        </authorList>
    </citation>
    <scope>NUCLEOTIDE SEQUENCE [LARGE SCALE GENOMIC DNA]</scope>
    <source>
        <strain evidence="3 4">Co35</strain>
    </source>
</reference>
<protein>
    <submittedName>
        <fullName evidence="3">YdcF family protein</fullName>
    </submittedName>
</protein>
<dbReference type="Proteomes" id="UP000316988">
    <property type="component" value="Unassembled WGS sequence"/>
</dbReference>
<dbReference type="AlphaFoldDB" id="A0A554SDD8"/>
<feature type="transmembrane region" description="Helical" evidence="1">
    <location>
        <begin position="31"/>
        <end position="50"/>
    </location>
</feature>
<dbReference type="EMBL" id="VLNT01000004">
    <property type="protein sequence ID" value="TSD64368.1"/>
    <property type="molecule type" value="Genomic_DNA"/>
</dbReference>
<evidence type="ECO:0000256" key="1">
    <source>
        <dbReference type="SAM" id="Phobius"/>
    </source>
</evidence>
<dbReference type="CDD" id="cd06259">
    <property type="entry name" value="YdcF-like"/>
    <property type="match status" value="1"/>
</dbReference>